<dbReference type="Proteomes" id="UP000604825">
    <property type="component" value="Unassembled WGS sequence"/>
</dbReference>
<gene>
    <name evidence="2" type="ORF">NCGR_LOCUS5438</name>
</gene>
<proteinExistence type="predicted"/>
<accession>A0A811MLG6</accession>
<keyword evidence="3" id="KW-1185">Reference proteome</keyword>
<dbReference type="AlphaFoldDB" id="A0A811MLG6"/>
<evidence type="ECO:0000313" key="2">
    <source>
        <dbReference type="EMBL" id="CAD6209231.1"/>
    </source>
</evidence>
<name>A0A811MLG6_9POAL</name>
<reference evidence="2" key="1">
    <citation type="submission" date="2020-10" db="EMBL/GenBank/DDBJ databases">
        <authorList>
            <person name="Han B."/>
            <person name="Lu T."/>
            <person name="Zhao Q."/>
            <person name="Huang X."/>
            <person name="Zhao Y."/>
        </authorList>
    </citation>
    <scope>NUCLEOTIDE SEQUENCE</scope>
</reference>
<evidence type="ECO:0000313" key="3">
    <source>
        <dbReference type="Proteomes" id="UP000604825"/>
    </source>
</evidence>
<feature type="region of interest" description="Disordered" evidence="1">
    <location>
        <begin position="1"/>
        <end position="24"/>
    </location>
</feature>
<protein>
    <submittedName>
        <fullName evidence="2">Uncharacterized protein</fullName>
    </submittedName>
</protein>
<feature type="compositionally biased region" description="Basic and acidic residues" evidence="1">
    <location>
        <begin position="117"/>
        <end position="154"/>
    </location>
</feature>
<dbReference type="EMBL" id="CAJGYO010000002">
    <property type="protein sequence ID" value="CAD6209231.1"/>
    <property type="molecule type" value="Genomic_DNA"/>
</dbReference>
<feature type="region of interest" description="Disordered" evidence="1">
    <location>
        <begin position="117"/>
        <end position="159"/>
    </location>
</feature>
<comment type="caution">
    <text evidence="2">The sequence shown here is derived from an EMBL/GenBank/DDBJ whole genome shotgun (WGS) entry which is preliminary data.</text>
</comment>
<evidence type="ECO:0000256" key="1">
    <source>
        <dbReference type="SAM" id="MobiDB-lite"/>
    </source>
</evidence>
<organism evidence="2 3">
    <name type="scientific">Miscanthus lutarioriparius</name>
    <dbReference type="NCBI Taxonomy" id="422564"/>
    <lineage>
        <taxon>Eukaryota</taxon>
        <taxon>Viridiplantae</taxon>
        <taxon>Streptophyta</taxon>
        <taxon>Embryophyta</taxon>
        <taxon>Tracheophyta</taxon>
        <taxon>Spermatophyta</taxon>
        <taxon>Magnoliopsida</taxon>
        <taxon>Liliopsida</taxon>
        <taxon>Poales</taxon>
        <taxon>Poaceae</taxon>
        <taxon>PACMAD clade</taxon>
        <taxon>Panicoideae</taxon>
        <taxon>Andropogonodae</taxon>
        <taxon>Andropogoneae</taxon>
        <taxon>Saccharinae</taxon>
        <taxon>Miscanthus</taxon>
    </lineage>
</organism>
<sequence length="535" mass="60038">MAKDPSRASIARGEERQVGRRGDQWQRIQAGSRLLSKRSGGGVPWSKGRMGMRAVEQMGMGCGSGSCCAHVRELNWRRMGGNRWNGLVVGQGTGRTYHVSHMDSGTNWRWRKMERRTMAKEEEKEGRAVAKDTRKRRSESNRKPDGSSNREDAKPKKKKVEYVVSLGHNSKMSDRHKGQLACLAALVTAKKTDLRATDNMQEILESDANNAGVYMEWSEEEETYFIHARSQSRQLLKFELLVVAGFGAVPEETEIKNPLLVFSEGFGNGGKWEDTKMLLFEINSLPSADKEGSLKQVFATFVLKPVEIQCPDNIYYFLDVEKFLMFQIINDMVSFISIHPTYIVLNYVIVLDGVLFRITIVSERIPVQQVKTSICRFASNGFNVCRFARFFPSDDAIRFKQEDKKPTCCTRSKACNCIFKYLALVNSCERSLLVVNLTDALSNTPGAVHLLLQLHPSIVGHIVAADSIDQSFISCGFTTPGGFDLLPEFLQALLNPFRPGFILPFHKLALIRLFPRVTIVVSVTWSIGTPSCSDG</sequence>